<dbReference type="GO" id="GO:0005634">
    <property type="term" value="C:nucleus"/>
    <property type="evidence" value="ECO:0007669"/>
    <property type="project" value="UniProtKB-SubCell"/>
</dbReference>
<keyword evidence="8" id="KW-1185">Reference proteome</keyword>
<dbReference type="RefSeq" id="XP_047764524.1">
    <property type="nucleotide sequence ID" value="XM_047909033.1"/>
</dbReference>
<reference evidence="7" key="1">
    <citation type="submission" date="2021-12" db="EMBL/GenBank/DDBJ databases">
        <authorList>
            <person name="Zaccaron A."/>
            <person name="Stergiopoulos I."/>
        </authorList>
    </citation>
    <scope>NUCLEOTIDE SEQUENCE</scope>
    <source>
        <strain evidence="7">Race5_Kim</strain>
    </source>
</reference>
<evidence type="ECO:0000256" key="4">
    <source>
        <dbReference type="ARBA" id="ARBA00017063"/>
    </source>
</evidence>
<sequence>MLYIVNEHNVVATAESGGDFPRISNAELQTSLRQQYSLIATRKQTHHRRSMAPSISKRENIRWLPEKPSEPTTTIVVTSPENRFVDIRMLNAVPDVAPGVQSFTALDWAFAGTSSSTIIPPRSTDESPTMHSTWTHWIDSRYTNVENVTDEGDMFPLTDNRTLEKGSMLNPDTGKVTEYEEVWNDEKVESQREDGKVDVVVLVLDGYEGKATGMVVRVGQWCQGVMRVGDNHVVVERWGWEAKMGWRREVRLGDMWMPTGVAMEAKDLVMGGKVVLGDYEWRVVELSAA</sequence>
<dbReference type="KEGG" id="ffu:CLAFUR5_09885"/>
<evidence type="ECO:0000256" key="1">
    <source>
        <dbReference type="ARBA" id="ARBA00004123"/>
    </source>
</evidence>
<gene>
    <name evidence="7" type="ORF">CLAFUR5_09885</name>
</gene>
<evidence type="ECO:0000256" key="6">
    <source>
        <dbReference type="ARBA" id="ARBA00023242"/>
    </source>
</evidence>
<organism evidence="7 8">
    <name type="scientific">Passalora fulva</name>
    <name type="common">Tomato leaf mold</name>
    <name type="synonym">Cladosporium fulvum</name>
    <dbReference type="NCBI Taxonomy" id="5499"/>
    <lineage>
        <taxon>Eukaryota</taxon>
        <taxon>Fungi</taxon>
        <taxon>Dikarya</taxon>
        <taxon>Ascomycota</taxon>
        <taxon>Pezizomycotina</taxon>
        <taxon>Dothideomycetes</taxon>
        <taxon>Dothideomycetidae</taxon>
        <taxon>Mycosphaerellales</taxon>
        <taxon>Mycosphaerellaceae</taxon>
        <taxon>Fulvia</taxon>
    </lineage>
</organism>
<dbReference type="OrthoDB" id="4045395at2759"/>
<dbReference type="Pfam" id="PF16815">
    <property type="entry name" value="HRI1"/>
    <property type="match status" value="1"/>
</dbReference>
<comment type="similarity">
    <text evidence="3">Belongs to the HRI1 family.</text>
</comment>
<evidence type="ECO:0000256" key="5">
    <source>
        <dbReference type="ARBA" id="ARBA00022490"/>
    </source>
</evidence>
<evidence type="ECO:0000256" key="3">
    <source>
        <dbReference type="ARBA" id="ARBA00005229"/>
    </source>
</evidence>
<evidence type="ECO:0000313" key="7">
    <source>
        <dbReference type="EMBL" id="UJO20158.1"/>
    </source>
</evidence>
<proteinExistence type="inferred from homology"/>
<dbReference type="GeneID" id="71989763"/>
<accession>A0A9Q8PCX5</accession>
<dbReference type="InterPro" id="IPR043047">
    <property type="entry name" value="Hri1_N_sf"/>
</dbReference>
<dbReference type="Gene3D" id="2.40.128.320">
    <property type="entry name" value="Protein HRI1, N-terminal domain"/>
    <property type="match status" value="1"/>
</dbReference>
<protein>
    <recommendedName>
        <fullName evidence="4">Protein HRI1</fullName>
    </recommendedName>
</protein>
<dbReference type="CDD" id="cd11692">
    <property type="entry name" value="HRI1_N_like"/>
    <property type="match status" value="1"/>
</dbReference>
<keyword evidence="6" id="KW-0539">Nucleus</keyword>
<dbReference type="Proteomes" id="UP000756132">
    <property type="component" value="Chromosome 7"/>
</dbReference>
<dbReference type="AlphaFoldDB" id="A0A9Q8PCX5"/>
<dbReference type="GO" id="GO:0005737">
    <property type="term" value="C:cytoplasm"/>
    <property type="evidence" value="ECO:0007669"/>
    <property type="project" value="UniProtKB-SubCell"/>
</dbReference>
<reference evidence="7" key="2">
    <citation type="journal article" date="2022" name="Microb. Genom.">
        <title>A chromosome-scale genome assembly of the tomato pathogen Cladosporium fulvum reveals a compartmentalized genome architecture and the presence of a dispensable chromosome.</title>
        <authorList>
            <person name="Zaccaron A.Z."/>
            <person name="Chen L.H."/>
            <person name="Samaras A."/>
            <person name="Stergiopoulos I."/>
        </authorList>
    </citation>
    <scope>NUCLEOTIDE SEQUENCE</scope>
    <source>
        <strain evidence="7">Race5_Kim</strain>
    </source>
</reference>
<dbReference type="EMBL" id="CP090169">
    <property type="protein sequence ID" value="UJO20158.1"/>
    <property type="molecule type" value="Genomic_DNA"/>
</dbReference>
<keyword evidence="5" id="KW-0963">Cytoplasm</keyword>
<dbReference type="InterPro" id="IPR038744">
    <property type="entry name" value="Hri1_N"/>
</dbReference>
<dbReference type="CDD" id="cd11693">
    <property type="entry name" value="HRI1_C_like"/>
    <property type="match status" value="1"/>
</dbReference>
<evidence type="ECO:0000313" key="8">
    <source>
        <dbReference type="Proteomes" id="UP000756132"/>
    </source>
</evidence>
<dbReference type="InterPro" id="IPR031818">
    <property type="entry name" value="Hri1"/>
</dbReference>
<comment type="subcellular location">
    <subcellularLocation>
        <location evidence="2">Cytoplasm</location>
    </subcellularLocation>
    <subcellularLocation>
        <location evidence="1">Nucleus</location>
    </subcellularLocation>
</comment>
<evidence type="ECO:0000256" key="2">
    <source>
        <dbReference type="ARBA" id="ARBA00004496"/>
    </source>
</evidence>
<name>A0A9Q8PCX5_PASFU</name>